<gene>
    <name evidence="1" type="ORF">LCGC14_0993740</name>
</gene>
<name>A0A0F9QNH7_9ZZZZ</name>
<accession>A0A0F9QNH7</accession>
<organism evidence="1">
    <name type="scientific">marine sediment metagenome</name>
    <dbReference type="NCBI Taxonomy" id="412755"/>
    <lineage>
        <taxon>unclassified sequences</taxon>
        <taxon>metagenomes</taxon>
        <taxon>ecological metagenomes</taxon>
    </lineage>
</organism>
<dbReference type="EMBL" id="LAZR01003793">
    <property type="protein sequence ID" value="KKN14686.1"/>
    <property type="molecule type" value="Genomic_DNA"/>
</dbReference>
<proteinExistence type="predicted"/>
<protein>
    <submittedName>
        <fullName evidence="1">Uncharacterized protein</fullName>
    </submittedName>
</protein>
<comment type="caution">
    <text evidence="1">The sequence shown here is derived from an EMBL/GenBank/DDBJ whole genome shotgun (WGS) entry which is preliminary data.</text>
</comment>
<sequence>MSNKVEISGIEIKIDGNPVVLEMEAAYTLMCELEFMLLDNIGDIEPEPESEQLPDLICKSCDNDSTDSAVPINIPPAVWWGAY</sequence>
<evidence type="ECO:0000313" key="1">
    <source>
        <dbReference type="EMBL" id="KKN14686.1"/>
    </source>
</evidence>
<reference evidence="1" key="1">
    <citation type="journal article" date="2015" name="Nature">
        <title>Complex archaea that bridge the gap between prokaryotes and eukaryotes.</title>
        <authorList>
            <person name="Spang A."/>
            <person name="Saw J.H."/>
            <person name="Jorgensen S.L."/>
            <person name="Zaremba-Niedzwiedzka K."/>
            <person name="Martijn J."/>
            <person name="Lind A.E."/>
            <person name="van Eijk R."/>
            <person name="Schleper C."/>
            <person name="Guy L."/>
            <person name="Ettema T.J."/>
        </authorList>
    </citation>
    <scope>NUCLEOTIDE SEQUENCE</scope>
</reference>
<dbReference type="AlphaFoldDB" id="A0A0F9QNH7"/>